<feature type="domain" description="Peptidase C14 caspase" evidence="1">
    <location>
        <begin position="11"/>
        <end position="309"/>
    </location>
</feature>
<protein>
    <submittedName>
        <fullName evidence="2">Caspase domain protein</fullName>
    </submittedName>
</protein>
<evidence type="ECO:0000313" key="2">
    <source>
        <dbReference type="EMBL" id="QDV37399.1"/>
    </source>
</evidence>
<accession>A0A518H982</accession>
<evidence type="ECO:0000313" key="3">
    <source>
        <dbReference type="Proteomes" id="UP000317835"/>
    </source>
</evidence>
<dbReference type="Gene3D" id="3.40.50.1460">
    <property type="match status" value="1"/>
</dbReference>
<dbReference type="RefSeq" id="WP_145275158.1">
    <property type="nucleotide sequence ID" value="NZ_CP036426.1"/>
</dbReference>
<dbReference type="InterPro" id="IPR011600">
    <property type="entry name" value="Pept_C14_caspase"/>
</dbReference>
<proteinExistence type="predicted"/>
<dbReference type="AlphaFoldDB" id="A0A518H982"/>
<keyword evidence="3" id="KW-1185">Reference proteome</keyword>
<dbReference type="EMBL" id="CP036426">
    <property type="protein sequence ID" value="QDV37399.1"/>
    <property type="molecule type" value="Genomic_DNA"/>
</dbReference>
<dbReference type="InterPro" id="IPR050452">
    <property type="entry name" value="Metacaspase"/>
</dbReference>
<organism evidence="2 3">
    <name type="scientific">Tautonia plasticadhaerens</name>
    <dbReference type="NCBI Taxonomy" id="2527974"/>
    <lineage>
        <taxon>Bacteria</taxon>
        <taxon>Pseudomonadati</taxon>
        <taxon>Planctomycetota</taxon>
        <taxon>Planctomycetia</taxon>
        <taxon>Isosphaerales</taxon>
        <taxon>Isosphaeraceae</taxon>
        <taxon>Tautonia</taxon>
    </lineage>
</organism>
<dbReference type="GO" id="GO:0005737">
    <property type="term" value="C:cytoplasm"/>
    <property type="evidence" value="ECO:0007669"/>
    <property type="project" value="TreeGrafter"/>
</dbReference>
<dbReference type="GO" id="GO:0006508">
    <property type="term" value="P:proteolysis"/>
    <property type="evidence" value="ECO:0007669"/>
    <property type="project" value="InterPro"/>
</dbReference>
<dbReference type="PANTHER" id="PTHR48104">
    <property type="entry name" value="METACASPASE-4"/>
    <property type="match status" value="1"/>
</dbReference>
<name>A0A518H982_9BACT</name>
<dbReference type="Pfam" id="PF00656">
    <property type="entry name" value="Peptidase_C14"/>
    <property type="match status" value="1"/>
</dbReference>
<sequence>MADGVDNLHVLLIAVDFYKENLLPNGGFYPSLKGCVRDITLVEEFLTGRLKVPAERITKLSSTNTGKRDQVDPPEPKDRWPTYENMVAAFKALTERAQAGDQVYIHYSGHGSRSSSIFPVLKGSNGLDEGLVPLDIGDSEARYLRDLELARLLEDLVARQLVVTLVLDSCHSGGATREVGDETVAARCLQDAPFDPTPRPATSDVAPIAELIALARARAESRPAGTRNLDAGSKWVPDAKDYVLLAACQPNESAYEFAFDGKERNGALTYWLLEGLRNLRSGVTYQQLYNRIAAKVHTKFARQTPLLQGQASRAVLSSDLLDLQRAVTVTSVDPGRSEVVLNTGQAQGVGIGTRFAVFPAGTGDLSDDANRLAVVEVTQLGAVDSVCTIKESVQGARSIDAGDQAVLLDPASVQLCRKVALYPFHPDREPREPLPRAEADRLDALGRAIEEGGKGWVEFVDDGGAAEYQVAVVGGHFEIWDAAGEPVPNIRPAIAIDDPAGPDRVVRRLIHLSRYHSIIELENYDRSSPLRGKLVVELLRAPANFVPGQKPVPIPFEEPATVPTLRVGEGAFLRMRNESGVALNVATLDLRPGRGITRVFPGDAEFLQIDPGGEELMHLTASLPDGYDRGRDILKVFATVGPASYSWLELPSLDQPPRAATKGIPANPFEALMSAFAADRVTRDVIPTEYPSRNWTTAMVEVNITAKA</sequence>
<dbReference type="GO" id="GO:0004197">
    <property type="term" value="F:cysteine-type endopeptidase activity"/>
    <property type="evidence" value="ECO:0007669"/>
    <property type="project" value="InterPro"/>
</dbReference>
<dbReference type="KEGG" id="tpla:ElP_53380"/>
<dbReference type="OrthoDB" id="1491023at2"/>
<dbReference type="Proteomes" id="UP000317835">
    <property type="component" value="Chromosome"/>
</dbReference>
<evidence type="ECO:0000259" key="1">
    <source>
        <dbReference type="Pfam" id="PF00656"/>
    </source>
</evidence>
<dbReference type="PANTHER" id="PTHR48104:SF30">
    <property type="entry name" value="METACASPASE-1"/>
    <property type="match status" value="1"/>
</dbReference>
<reference evidence="2 3" key="1">
    <citation type="submission" date="2019-02" db="EMBL/GenBank/DDBJ databases">
        <title>Deep-cultivation of Planctomycetes and their phenomic and genomic characterization uncovers novel biology.</title>
        <authorList>
            <person name="Wiegand S."/>
            <person name="Jogler M."/>
            <person name="Boedeker C."/>
            <person name="Pinto D."/>
            <person name="Vollmers J."/>
            <person name="Rivas-Marin E."/>
            <person name="Kohn T."/>
            <person name="Peeters S.H."/>
            <person name="Heuer A."/>
            <person name="Rast P."/>
            <person name="Oberbeckmann S."/>
            <person name="Bunk B."/>
            <person name="Jeske O."/>
            <person name="Meyerdierks A."/>
            <person name="Storesund J.E."/>
            <person name="Kallscheuer N."/>
            <person name="Luecker S."/>
            <person name="Lage O.M."/>
            <person name="Pohl T."/>
            <person name="Merkel B.J."/>
            <person name="Hornburger P."/>
            <person name="Mueller R.-W."/>
            <person name="Bruemmer F."/>
            <person name="Labrenz M."/>
            <person name="Spormann A.M."/>
            <person name="Op den Camp H."/>
            <person name="Overmann J."/>
            <person name="Amann R."/>
            <person name="Jetten M.S.M."/>
            <person name="Mascher T."/>
            <person name="Medema M.H."/>
            <person name="Devos D.P."/>
            <person name="Kaster A.-K."/>
            <person name="Ovreas L."/>
            <person name="Rohde M."/>
            <person name="Galperin M.Y."/>
            <person name="Jogler C."/>
        </authorList>
    </citation>
    <scope>NUCLEOTIDE SEQUENCE [LARGE SCALE GENOMIC DNA]</scope>
    <source>
        <strain evidence="2 3">ElP</strain>
    </source>
</reference>
<gene>
    <name evidence="2" type="ORF">ElP_53380</name>
</gene>